<accession>A0ABN3ADE2</accession>
<dbReference type="EMBL" id="BAAAMR010000102">
    <property type="protein sequence ID" value="GAA2162061.1"/>
    <property type="molecule type" value="Genomic_DNA"/>
</dbReference>
<reference evidence="1 2" key="1">
    <citation type="journal article" date="2019" name="Int. J. Syst. Evol. Microbiol.">
        <title>The Global Catalogue of Microorganisms (GCM) 10K type strain sequencing project: providing services to taxonomists for standard genome sequencing and annotation.</title>
        <authorList>
            <consortium name="The Broad Institute Genomics Platform"/>
            <consortium name="The Broad Institute Genome Sequencing Center for Infectious Disease"/>
            <person name="Wu L."/>
            <person name="Ma J."/>
        </authorList>
    </citation>
    <scope>NUCLEOTIDE SEQUENCE [LARGE SCALE GENOMIC DNA]</scope>
    <source>
        <strain evidence="1 2">JCM 13850</strain>
    </source>
</reference>
<name>A0ABN3ADE2_9ACTN</name>
<comment type="caution">
    <text evidence="1">The sequence shown here is derived from an EMBL/GenBank/DDBJ whole genome shotgun (WGS) entry which is preliminary data.</text>
</comment>
<sequence>MIETIRLEVRVNSHHFFLIEEGVSPITGGEEGVTDIGIARSAAQRASFVVGRKDGTVNLTVCLASIDPGPRLSDYEDVVELPIELHDGVVAVHSHWGNGYLEILPPLSRGPGSYRIRYHALKMDEGEWAGYDGGIIDSYLLQIWPDNQRKASIVQVRSRYAQSMMRTVAPEG</sequence>
<evidence type="ECO:0000313" key="1">
    <source>
        <dbReference type="EMBL" id="GAA2162061.1"/>
    </source>
</evidence>
<evidence type="ECO:0000313" key="2">
    <source>
        <dbReference type="Proteomes" id="UP001501020"/>
    </source>
</evidence>
<protein>
    <submittedName>
        <fullName evidence="1">Uncharacterized protein</fullName>
    </submittedName>
</protein>
<dbReference type="Proteomes" id="UP001501020">
    <property type="component" value="Unassembled WGS sequence"/>
</dbReference>
<gene>
    <name evidence="1" type="ORF">GCM10009727_77020</name>
</gene>
<keyword evidence="2" id="KW-1185">Reference proteome</keyword>
<dbReference type="RefSeq" id="WP_344279429.1">
    <property type="nucleotide sequence ID" value="NZ_BAAAMR010000102.1"/>
</dbReference>
<organism evidence="1 2">
    <name type="scientific">Actinomadura napierensis</name>
    <dbReference type="NCBI Taxonomy" id="267854"/>
    <lineage>
        <taxon>Bacteria</taxon>
        <taxon>Bacillati</taxon>
        <taxon>Actinomycetota</taxon>
        <taxon>Actinomycetes</taxon>
        <taxon>Streptosporangiales</taxon>
        <taxon>Thermomonosporaceae</taxon>
        <taxon>Actinomadura</taxon>
    </lineage>
</organism>
<proteinExistence type="predicted"/>